<gene>
    <name evidence="10" type="ORF">OUO13_18815</name>
</gene>
<dbReference type="FunFam" id="3.30.540.10:FF:000003">
    <property type="entry name" value="Inositol-1-monophosphatase"/>
    <property type="match status" value="1"/>
</dbReference>
<sequence length="268" mass="29354">MNYQPMLDLALDLAQRAGDEISRQRSALQINFKYDGSELVTQADVAADHLIASGIQQAFPDHQLLSEELGPDNPMDCEHLWIIDPIDGTVNYAHGHYNVAVSIAYYHNGEARAAVVHNPFLNETFTALSGAGAWLNGQPIHCSDKDELRRAIVATGFPYQKDTIPQVVARVATVLTHCADIRRLGSAALDMCWVACGRVDAYYENVKPWDFAAAQLIAREAGARFGHIHALPAGQNPQLESRNIMVTAPALFEPLQQLLQAADQSVDA</sequence>
<keyword evidence="6" id="KW-0889">Transcription antitermination</keyword>
<feature type="binding site" evidence="8">
    <location>
        <position position="86"/>
    </location>
    <ligand>
        <name>Mg(2+)</name>
        <dbReference type="ChEBI" id="CHEBI:18420"/>
        <label>1</label>
        <note>catalytic</note>
    </ligand>
</feature>
<dbReference type="GO" id="GO:0046854">
    <property type="term" value="P:phosphatidylinositol phosphate biosynthetic process"/>
    <property type="evidence" value="ECO:0007669"/>
    <property type="project" value="InterPro"/>
</dbReference>
<evidence type="ECO:0000256" key="3">
    <source>
        <dbReference type="ARBA" id="ARBA00009759"/>
    </source>
</evidence>
<dbReference type="Pfam" id="PF00459">
    <property type="entry name" value="Inositol_P"/>
    <property type="match status" value="1"/>
</dbReference>
<evidence type="ECO:0000256" key="2">
    <source>
        <dbReference type="ARBA" id="ARBA00001946"/>
    </source>
</evidence>
<dbReference type="GO" id="GO:0006020">
    <property type="term" value="P:inositol metabolic process"/>
    <property type="evidence" value="ECO:0007669"/>
    <property type="project" value="TreeGrafter"/>
</dbReference>
<dbReference type="AlphaFoldDB" id="A0A9X3IUC6"/>
<dbReference type="PRINTS" id="PR00377">
    <property type="entry name" value="IMPHPHTASES"/>
</dbReference>
<keyword evidence="4 8" id="KW-0479">Metal-binding</keyword>
<organism evidence="10 11">
    <name type="scientific">Parathalassolituus penaei</name>
    <dbReference type="NCBI Taxonomy" id="2997323"/>
    <lineage>
        <taxon>Bacteria</taxon>
        <taxon>Pseudomonadati</taxon>
        <taxon>Pseudomonadota</taxon>
        <taxon>Gammaproteobacteria</taxon>
        <taxon>Oceanospirillales</taxon>
        <taxon>Oceanospirillaceae</taxon>
        <taxon>Parathalassolituus</taxon>
    </lineage>
</organism>
<dbReference type="PROSITE" id="PS00630">
    <property type="entry name" value="IMP_2"/>
    <property type="match status" value="1"/>
</dbReference>
<keyword evidence="6" id="KW-0805">Transcription regulation</keyword>
<dbReference type="InterPro" id="IPR033942">
    <property type="entry name" value="IMPase"/>
</dbReference>
<dbReference type="GO" id="GO:0008934">
    <property type="term" value="F:inositol monophosphate 1-phosphatase activity"/>
    <property type="evidence" value="ECO:0007669"/>
    <property type="project" value="InterPro"/>
</dbReference>
<evidence type="ECO:0000256" key="4">
    <source>
        <dbReference type="ARBA" id="ARBA00022723"/>
    </source>
</evidence>
<feature type="binding site" evidence="8">
    <location>
        <position position="87"/>
    </location>
    <ligand>
        <name>Mg(2+)</name>
        <dbReference type="ChEBI" id="CHEBI:18420"/>
        <label>1</label>
        <note>catalytic</note>
    </ligand>
</feature>
<feature type="binding site" evidence="8">
    <location>
        <position position="84"/>
    </location>
    <ligand>
        <name>Mg(2+)</name>
        <dbReference type="ChEBI" id="CHEBI:18420"/>
        <label>1</label>
        <note>catalytic</note>
    </ligand>
</feature>
<dbReference type="SUPFAM" id="SSF56655">
    <property type="entry name" value="Carbohydrate phosphatase"/>
    <property type="match status" value="1"/>
</dbReference>
<reference evidence="10" key="1">
    <citation type="submission" date="2022-11" db="EMBL/GenBank/DDBJ databases">
        <title>Parathalassolutuus dongxingensis gen. nov., sp. nov., a novel member of family Oceanospirillaceae isolated from a coastal shrimp pond in Guangxi, China.</title>
        <authorList>
            <person name="Chen H."/>
        </authorList>
    </citation>
    <scope>NUCLEOTIDE SEQUENCE</scope>
    <source>
        <strain evidence="10">G-43</strain>
    </source>
</reference>
<feature type="binding site" evidence="8">
    <location>
        <position position="67"/>
    </location>
    <ligand>
        <name>Mg(2+)</name>
        <dbReference type="ChEBI" id="CHEBI:18420"/>
        <label>1</label>
        <note>catalytic</note>
    </ligand>
</feature>
<dbReference type="InterPro" id="IPR020550">
    <property type="entry name" value="Inositol_monophosphatase_CS"/>
</dbReference>
<name>A0A9X3IUC6_9GAMM</name>
<dbReference type="Proteomes" id="UP001150830">
    <property type="component" value="Unassembled WGS sequence"/>
</dbReference>
<dbReference type="PROSITE" id="PS00629">
    <property type="entry name" value="IMP_1"/>
    <property type="match status" value="1"/>
</dbReference>
<dbReference type="PANTHER" id="PTHR20854:SF4">
    <property type="entry name" value="INOSITOL-1-MONOPHOSPHATASE-RELATED"/>
    <property type="match status" value="1"/>
</dbReference>
<dbReference type="InterPro" id="IPR000760">
    <property type="entry name" value="Inositol_monophosphatase-like"/>
</dbReference>
<dbReference type="Gene3D" id="3.30.540.10">
    <property type="entry name" value="Fructose-1,6-Bisphosphatase, subunit A, domain 1"/>
    <property type="match status" value="1"/>
</dbReference>
<comment type="similarity">
    <text evidence="3 9">Belongs to the inositol monophosphatase superfamily.</text>
</comment>
<dbReference type="EC" id="3.1.3.25" evidence="9"/>
<evidence type="ECO:0000256" key="1">
    <source>
        <dbReference type="ARBA" id="ARBA00001033"/>
    </source>
</evidence>
<accession>A0A9X3IUC6</accession>
<evidence type="ECO:0000256" key="6">
    <source>
        <dbReference type="ARBA" id="ARBA00022814"/>
    </source>
</evidence>
<evidence type="ECO:0000313" key="10">
    <source>
        <dbReference type="EMBL" id="MCY0967235.1"/>
    </source>
</evidence>
<evidence type="ECO:0000256" key="9">
    <source>
        <dbReference type="RuleBase" id="RU364068"/>
    </source>
</evidence>
<dbReference type="GO" id="GO:0007165">
    <property type="term" value="P:signal transduction"/>
    <property type="evidence" value="ECO:0007669"/>
    <property type="project" value="TreeGrafter"/>
</dbReference>
<protein>
    <recommendedName>
        <fullName evidence="9">Inositol-1-monophosphatase</fullName>
        <ecNumber evidence="9">3.1.3.25</ecNumber>
    </recommendedName>
</protein>
<comment type="catalytic activity">
    <reaction evidence="1 9">
        <text>a myo-inositol phosphate + H2O = myo-inositol + phosphate</text>
        <dbReference type="Rhea" id="RHEA:24056"/>
        <dbReference type="ChEBI" id="CHEBI:15377"/>
        <dbReference type="ChEBI" id="CHEBI:17268"/>
        <dbReference type="ChEBI" id="CHEBI:43474"/>
        <dbReference type="ChEBI" id="CHEBI:84139"/>
        <dbReference type="EC" id="3.1.3.25"/>
    </reaction>
</comment>
<evidence type="ECO:0000313" key="11">
    <source>
        <dbReference type="Proteomes" id="UP001150830"/>
    </source>
</evidence>
<keyword evidence="5 9" id="KW-0378">Hydrolase</keyword>
<dbReference type="GO" id="GO:0046872">
    <property type="term" value="F:metal ion binding"/>
    <property type="evidence" value="ECO:0007669"/>
    <property type="project" value="UniProtKB-KW"/>
</dbReference>
<dbReference type="RefSeq" id="WP_283175437.1">
    <property type="nucleotide sequence ID" value="NZ_JAPNOA010000059.1"/>
</dbReference>
<dbReference type="Gene3D" id="3.40.190.80">
    <property type="match status" value="1"/>
</dbReference>
<keyword evidence="6" id="KW-0804">Transcription</keyword>
<comment type="caution">
    <text evidence="10">The sequence shown here is derived from an EMBL/GenBank/DDBJ whole genome shotgun (WGS) entry which is preliminary data.</text>
</comment>
<evidence type="ECO:0000256" key="7">
    <source>
        <dbReference type="ARBA" id="ARBA00022842"/>
    </source>
</evidence>
<comment type="cofactor">
    <cofactor evidence="2 8 9">
        <name>Mg(2+)</name>
        <dbReference type="ChEBI" id="CHEBI:18420"/>
    </cofactor>
</comment>
<feature type="binding site" evidence="8">
    <location>
        <position position="210"/>
    </location>
    <ligand>
        <name>Mg(2+)</name>
        <dbReference type="ChEBI" id="CHEBI:18420"/>
        <label>1</label>
        <note>catalytic</note>
    </ligand>
</feature>
<dbReference type="CDD" id="cd01639">
    <property type="entry name" value="IMPase"/>
    <property type="match status" value="1"/>
</dbReference>
<proteinExistence type="inferred from homology"/>
<evidence type="ECO:0000256" key="8">
    <source>
        <dbReference type="PIRSR" id="PIRSR600760-2"/>
    </source>
</evidence>
<keyword evidence="7 8" id="KW-0460">Magnesium</keyword>
<dbReference type="InterPro" id="IPR020583">
    <property type="entry name" value="Inositol_monoP_metal-BS"/>
</dbReference>
<evidence type="ECO:0000256" key="5">
    <source>
        <dbReference type="ARBA" id="ARBA00022801"/>
    </source>
</evidence>
<dbReference type="PANTHER" id="PTHR20854">
    <property type="entry name" value="INOSITOL MONOPHOSPHATASE"/>
    <property type="match status" value="1"/>
</dbReference>
<dbReference type="EMBL" id="JAPNOA010000059">
    <property type="protein sequence ID" value="MCY0967235.1"/>
    <property type="molecule type" value="Genomic_DNA"/>
</dbReference>
<keyword evidence="11" id="KW-1185">Reference proteome</keyword>
<dbReference type="GO" id="GO:0031564">
    <property type="term" value="P:transcription antitermination"/>
    <property type="evidence" value="ECO:0007669"/>
    <property type="project" value="UniProtKB-KW"/>
</dbReference>